<comment type="caution">
    <text evidence="1">The sequence shown here is derived from an EMBL/GenBank/DDBJ whole genome shotgun (WGS) entry which is preliminary data.</text>
</comment>
<dbReference type="EMBL" id="VRMN01000019">
    <property type="protein sequence ID" value="KAA8490733.1"/>
    <property type="molecule type" value="Genomic_DNA"/>
</dbReference>
<proteinExistence type="predicted"/>
<evidence type="ECO:0000313" key="2">
    <source>
        <dbReference type="Proteomes" id="UP000324585"/>
    </source>
</evidence>
<sequence>MSSLALALYLWVTPSLNKRHVFIGSVSMANVQRRAGQKVCEDLRLELATLRHETSDFGTHSDRKCATTHCASDTEDGPPLMDVFLCRRWRIAGLQELFVKFALCGDQAAERAAFEMKKSNPAECKQEMPFFTGKMLNSPPV</sequence>
<reference evidence="2" key="1">
    <citation type="journal article" date="2019" name="Nat. Commun.">
        <title>Expansion of phycobilisome linker gene families in mesophilic red algae.</title>
        <authorList>
            <person name="Lee J."/>
            <person name="Kim D."/>
            <person name="Bhattacharya D."/>
            <person name="Yoon H.S."/>
        </authorList>
    </citation>
    <scope>NUCLEOTIDE SEQUENCE [LARGE SCALE GENOMIC DNA]</scope>
    <source>
        <strain evidence="2">CCMP 1328</strain>
    </source>
</reference>
<gene>
    <name evidence="1" type="ORF">FVE85_4364</name>
</gene>
<evidence type="ECO:0000313" key="1">
    <source>
        <dbReference type="EMBL" id="KAA8490733.1"/>
    </source>
</evidence>
<dbReference type="AlphaFoldDB" id="A0A5J4YJ89"/>
<organism evidence="1 2">
    <name type="scientific">Porphyridium purpureum</name>
    <name type="common">Red alga</name>
    <name type="synonym">Porphyridium cruentum</name>
    <dbReference type="NCBI Taxonomy" id="35688"/>
    <lineage>
        <taxon>Eukaryota</taxon>
        <taxon>Rhodophyta</taxon>
        <taxon>Bangiophyceae</taxon>
        <taxon>Porphyridiales</taxon>
        <taxon>Porphyridiaceae</taxon>
        <taxon>Porphyridium</taxon>
    </lineage>
</organism>
<protein>
    <submittedName>
        <fullName evidence="1">Uncharacterized protein</fullName>
    </submittedName>
</protein>
<name>A0A5J4YJ89_PORPP</name>
<dbReference type="OrthoDB" id="168098at2759"/>
<keyword evidence="2" id="KW-1185">Reference proteome</keyword>
<accession>A0A5J4YJ89</accession>
<dbReference type="Proteomes" id="UP000324585">
    <property type="component" value="Unassembled WGS sequence"/>
</dbReference>